<feature type="compositionally biased region" description="Polar residues" evidence="1">
    <location>
        <begin position="84"/>
        <end position="93"/>
    </location>
</feature>
<reference evidence="2 3" key="1">
    <citation type="journal article" date="2019" name="Sci. Rep.">
        <title>Orb-weaving spider Araneus ventricosus genome elucidates the spidroin gene catalogue.</title>
        <authorList>
            <person name="Kono N."/>
            <person name="Nakamura H."/>
            <person name="Ohtoshi R."/>
            <person name="Moran D.A.P."/>
            <person name="Shinohara A."/>
            <person name="Yoshida Y."/>
            <person name="Fujiwara M."/>
            <person name="Mori M."/>
            <person name="Tomita M."/>
            <person name="Arakawa K."/>
        </authorList>
    </citation>
    <scope>NUCLEOTIDE SEQUENCE [LARGE SCALE GENOMIC DNA]</scope>
</reference>
<gene>
    <name evidence="2" type="ORF">AVEN_172529_1</name>
</gene>
<protein>
    <submittedName>
        <fullName evidence="2">Uncharacterized protein</fullName>
    </submittedName>
</protein>
<evidence type="ECO:0000256" key="1">
    <source>
        <dbReference type="SAM" id="MobiDB-lite"/>
    </source>
</evidence>
<evidence type="ECO:0000313" key="3">
    <source>
        <dbReference type="Proteomes" id="UP000499080"/>
    </source>
</evidence>
<comment type="caution">
    <text evidence="2">The sequence shown here is derived from an EMBL/GenBank/DDBJ whole genome shotgun (WGS) entry which is preliminary data.</text>
</comment>
<proteinExistence type="predicted"/>
<dbReference type="EMBL" id="BGPR01004192">
    <property type="protein sequence ID" value="GBM96936.1"/>
    <property type="molecule type" value="Genomic_DNA"/>
</dbReference>
<accession>A0A4Y2K5U7</accession>
<feature type="region of interest" description="Disordered" evidence="1">
    <location>
        <begin position="131"/>
        <end position="152"/>
    </location>
</feature>
<evidence type="ECO:0000313" key="2">
    <source>
        <dbReference type="EMBL" id="GBM96936.1"/>
    </source>
</evidence>
<name>A0A4Y2K5U7_ARAVE</name>
<dbReference type="AlphaFoldDB" id="A0A4Y2K5U7"/>
<keyword evidence="3" id="KW-1185">Reference proteome</keyword>
<organism evidence="2 3">
    <name type="scientific">Araneus ventricosus</name>
    <name type="common">Orbweaver spider</name>
    <name type="synonym">Epeira ventricosa</name>
    <dbReference type="NCBI Taxonomy" id="182803"/>
    <lineage>
        <taxon>Eukaryota</taxon>
        <taxon>Metazoa</taxon>
        <taxon>Ecdysozoa</taxon>
        <taxon>Arthropoda</taxon>
        <taxon>Chelicerata</taxon>
        <taxon>Arachnida</taxon>
        <taxon>Araneae</taxon>
        <taxon>Araneomorphae</taxon>
        <taxon>Entelegynae</taxon>
        <taxon>Araneoidea</taxon>
        <taxon>Araneidae</taxon>
        <taxon>Araneus</taxon>
    </lineage>
</organism>
<feature type="region of interest" description="Disordered" evidence="1">
    <location>
        <begin position="69"/>
        <end position="93"/>
    </location>
</feature>
<dbReference type="Proteomes" id="UP000499080">
    <property type="component" value="Unassembled WGS sequence"/>
</dbReference>
<sequence length="152" mass="17349">MVNYPLVSPPKRDDHMCGENPFLSFDSEICHMPLTSDCRRAGKWAVVGKDNCIPYRAYILSDLRTSPPFKRSKPLQTRPRLSPKRSQNLTSSQKNLNSLQTQIALCVPTQTHLLKEANLFQIFRPRYPKRSPAALPPLKRAKPSSDQTRAYL</sequence>